<dbReference type="GO" id="GO:0035438">
    <property type="term" value="F:cyclic-di-GMP binding"/>
    <property type="evidence" value="ECO:0007669"/>
    <property type="project" value="InterPro"/>
</dbReference>
<comment type="caution">
    <text evidence="2">The sequence shown here is derived from an EMBL/GenBank/DDBJ whole genome shotgun (WGS) entry which is preliminary data.</text>
</comment>
<accession>A0A841R6W0</accession>
<evidence type="ECO:0000259" key="1">
    <source>
        <dbReference type="Pfam" id="PF07238"/>
    </source>
</evidence>
<dbReference type="AlphaFoldDB" id="A0A841R6W0"/>
<sequence length="255" mass="29308">MDVSTFGKKVFFIYPHSVIQNELIQDLIDREYEVYFINDHTKVSSICEFYTSPILFINIDEGLEEPQWEKLIRSILETSGSSHARIGIVTYNENVNLAQKYLMDIMVPCGFIKLKLGLTESTKIIIKTLEANEVKGQRKFVRAKCNPSEATLNVTINNNLISGHIVDISSVGMAMTLESSVDLEKNTYLKDIQLKLRGILLRVSAVVIGFRSQEGEKKLYVLLFDQFVTSQIKSRLRSYINRTLQHEMERKLHIR</sequence>
<name>A0A841R6W0_9SPIO</name>
<feature type="domain" description="PilZ" evidence="1">
    <location>
        <begin position="137"/>
        <end position="241"/>
    </location>
</feature>
<evidence type="ECO:0000313" key="2">
    <source>
        <dbReference type="EMBL" id="MBB6478719.1"/>
    </source>
</evidence>
<dbReference type="InterPro" id="IPR009875">
    <property type="entry name" value="PilZ_domain"/>
</dbReference>
<dbReference type="RefSeq" id="WP_184742821.1">
    <property type="nucleotide sequence ID" value="NZ_JACHGJ010000001.1"/>
</dbReference>
<dbReference type="Gene3D" id="2.40.10.220">
    <property type="entry name" value="predicted glycosyltransferase like domains"/>
    <property type="match status" value="1"/>
</dbReference>
<organism evidence="2 3">
    <name type="scientific">Spirochaeta isovalerica</name>
    <dbReference type="NCBI Taxonomy" id="150"/>
    <lineage>
        <taxon>Bacteria</taxon>
        <taxon>Pseudomonadati</taxon>
        <taxon>Spirochaetota</taxon>
        <taxon>Spirochaetia</taxon>
        <taxon>Spirochaetales</taxon>
        <taxon>Spirochaetaceae</taxon>
        <taxon>Spirochaeta</taxon>
    </lineage>
</organism>
<gene>
    <name evidence="2" type="ORF">HNR50_000352</name>
</gene>
<evidence type="ECO:0000313" key="3">
    <source>
        <dbReference type="Proteomes" id="UP000587760"/>
    </source>
</evidence>
<reference evidence="2 3" key="1">
    <citation type="submission" date="2020-08" db="EMBL/GenBank/DDBJ databases">
        <title>Genomic Encyclopedia of Type Strains, Phase IV (KMG-IV): sequencing the most valuable type-strain genomes for metagenomic binning, comparative biology and taxonomic classification.</title>
        <authorList>
            <person name="Goeker M."/>
        </authorList>
    </citation>
    <scope>NUCLEOTIDE SEQUENCE [LARGE SCALE GENOMIC DNA]</scope>
    <source>
        <strain evidence="2 3">DSM 2461</strain>
    </source>
</reference>
<dbReference type="Pfam" id="PF07238">
    <property type="entry name" value="PilZ"/>
    <property type="match status" value="1"/>
</dbReference>
<dbReference type="EMBL" id="JACHGJ010000001">
    <property type="protein sequence ID" value="MBB6478719.1"/>
    <property type="molecule type" value="Genomic_DNA"/>
</dbReference>
<dbReference type="Proteomes" id="UP000587760">
    <property type="component" value="Unassembled WGS sequence"/>
</dbReference>
<protein>
    <recommendedName>
        <fullName evidence="1">PilZ domain-containing protein</fullName>
    </recommendedName>
</protein>
<proteinExistence type="predicted"/>
<keyword evidence="3" id="KW-1185">Reference proteome</keyword>